<organism evidence="3 4">
    <name type="scientific">Macrolepiota fuliginosa MF-IS2</name>
    <dbReference type="NCBI Taxonomy" id="1400762"/>
    <lineage>
        <taxon>Eukaryota</taxon>
        <taxon>Fungi</taxon>
        <taxon>Dikarya</taxon>
        <taxon>Basidiomycota</taxon>
        <taxon>Agaricomycotina</taxon>
        <taxon>Agaricomycetes</taxon>
        <taxon>Agaricomycetidae</taxon>
        <taxon>Agaricales</taxon>
        <taxon>Agaricineae</taxon>
        <taxon>Agaricaceae</taxon>
        <taxon>Macrolepiota</taxon>
    </lineage>
</organism>
<evidence type="ECO:0000313" key="3">
    <source>
        <dbReference type="EMBL" id="KAF9445353.1"/>
    </source>
</evidence>
<feature type="region of interest" description="Disordered" evidence="1">
    <location>
        <begin position="131"/>
        <end position="163"/>
    </location>
</feature>
<feature type="compositionally biased region" description="Low complexity" evidence="1">
    <location>
        <begin position="138"/>
        <end position="159"/>
    </location>
</feature>
<protein>
    <recommendedName>
        <fullName evidence="5">Extracellular membrane protein CFEM domain-containing protein</fullName>
    </recommendedName>
</protein>
<sequence>MVAFRLIFFAVIATIATPSAQATLADQIHGIIARQTSPAIDPNLIPAQCKTICLPINDLSDGTCTTLDCICGSRISSSVSGCLQCALDASGLASFVPQFQVIYDNYADSCRAGGQPVPSFTFKLDSTGTTGAASPLPSATSGTGSTTSNGGSGSSNSNGGSSGSGGGGGLGGLGNGASHIHVTIAGMACVLATSLFLAA</sequence>
<reference evidence="3" key="1">
    <citation type="submission" date="2020-11" db="EMBL/GenBank/DDBJ databases">
        <authorList>
            <consortium name="DOE Joint Genome Institute"/>
            <person name="Ahrendt S."/>
            <person name="Riley R."/>
            <person name="Andreopoulos W."/>
            <person name="Labutti K."/>
            <person name="Pangilinan J."/>
            <person name="Ruiz-Duenas F.J."/>
            <person name="Barrasa J.M."/>
            <person name="Sanchez-Garcia M."/>
            <person name="Camarero S."/>
            <person name="Miyauchi S."/>
            <person name="Serrano A."/>
            <person name="Linde D."/>
            <person name="Babiker R."/>
            <person name="Drula E."/>
            <person name="Ayuso-Fernandez I."/>
            <person name="Pacheco R."/>
            <person name="Padilla G."/>
            <person name="Ferreira P."/>
            <person name="Barriuso J."/>
            <person name="Kellner H."/>
            <person name="Castanera R."/>
            <person name="Alfaro M."/>
            <person name="Ramirez L."/>
            <person name="Pisabarro A.G."/>
            <person name="Kuo A."/>
            <person name="Tritt A."/>
            <person name="Lipzen A."/>
            <person name="He G."/>
            <person name="Yan M."/>
            <person name="Ng V."/>
            <person name="Cullen D."/>
            <person name="Martin F."/>
            <person name="Rosso M.-N."/>
            <person name="Henrissat B."/>
            <person name="Hibbett D."/>
            <person name="Martinez A.T."/>
            <person name="Grigoriev I.V."/>
        </authorList>
    </citation>
    <scope>NUCLEOTIDE SEQUENCE</scope>
    <source>
        <strain evidence="3">MF-IS2</strain>
    </source>
</reference>
<feature type="signal peptide" evidence="2">
    <location>
        <begin position="1"/>
        <end position="22"/>
    </location>
</feature>
<name>A0A9P5X5S6_9AGAR</name>
<keyword evidence="2" id="KW-0732">Signal</keyword>
<evidence type="ECO:0000256" key="2">
    <source>
        <dbReference type="SAM" id="SignalP"/>
    </source>
</evidence>
<comment type="caution">
    <text evidence="3">The sequence shown here is derived from an EMBL/GenBank/DDBJ whole genome shotgun (WGS) entry which is preliminary data.</text>
</comment>
<keyword evidence="4" id="KW-1185">Reference proteome</keyword>
<gene>
    <name evidence="3" type="ORF">P691DRAFT_832195</name>
</gene>
<dbReference type="Proteomes" id="UP000807342">
    <property type="component" value="Unassembled WGS sequence"/>
</dbReference>
<dbReference type="EMBL" id="MU151307">
    <property type="protein sequence ID" value="KAF9445353.1"/>
    <property type="molecule type" value="Genomic_DNA"/>
</dbReference>
<proteinExistence type="predicted"/>
<evidence type="ECO:0008006" key="5">
    <source>
        <dbReference type="Google" id="ProtNLM"/>
    </source>
</evidence>
<dbReference type="OrthoDB" id="2564568at2759"/>
<feature type="chain" id="PRO_5040248157" description="Extracellular membrane protein CFEM domain-containing protein" evidence="2">
    <location>
        <begin position="23"/>
        <end position="199"/>
    </location>
</feature>
<dbReference type="AlphaFoldDB" id="A0A9P5X5S6"/>
<evidence type="ECO:0000313" key="4">
    <source>
        <dbReference type="Proteomes" id="UP000807342"/>
    </source>
</evidence>
<accession>A0A9P5X5S6</accession>
<evidence type="ECO:0000256" key="1">
    <source>
        <dbReference type="SAM" id="MobiDB-lite"/>
    </source>
</evidence>